<dbReference type="PRINTS" id="PR00035">
    <property type="entry name" value="HTHGNTR"/>
</dbReference>
<organism evidence="6 7">
    <name type="scientific">Chitinimonas arctica</name>
    <dbReference type="NCBI Taxonomy" id="2594795"/>
    <lineage>
        <taxon>Bacteria</taxon>
        <taxon>Pseudomonadati</taxon>
        <taxon>Pseudomonadota</taxon>
        <taxon>Betaproteobacteria</taxon>
        <taxon>Neisseriales</taxon>
        <taxon>Chitinibacteraceae</taxon>
        <taxon>Chitinimonas</taxon>
    </lineage>
</organism>
<dbReference type="InterPro" id="IPR011663">
    <property type="entry name" value="UTRA"/>
</dbReference>
<evidence type="ECO:0000313" key="6">
    <source>
        <dbReference type="EMBL" id="QDQ26317.1"/>
    </source>
</evidence>
<evidence type="ECO:0000256" key="4">
    <source>
        <dbReference type="NCBIfam" id="TIGR02018"/>
    </source>
</evidence>
<keyword evidence="2" id="KW-0238">DNA-binding</keyword>
<dbReference type="PROSITE" id="PS50949">
    <property type="entry name" value="HTH_GNTR"/>
    <property type="match status" value="1"/>
</dbReference>
<evidence type="ECO:0000256" key="1">
    <source>
        <dbReference type="ARBA" id="ARBA00023015"/>
    </source>
</evidence>
<keyword evidence="7" id="KW-1185">Reference proteome</keyword>
<dbReference type="PANTHER" id="PTHR44846">
    <property type="entry name" value="MANNOSYL-D-GLYCERATE TRANSPORT/METABOLISM SYSTEM REPRESSOR MNGR-RELATED"/>
    <property type="match status" value="1"/>
</dbReference>
<sequence length="232" mass="25953">MQNPPAYQLIKDYILGEIQAGAWRAGEQVPSENELVKRFGVARMTVNRAVRELAAEGVLTRSQGAGTFVAATKYQSTLVEIRSIAEEIRARGHDHAAELLKLQSVKADAALAAEMAVEAGSTLYHSLILHRENGLPIQLEERWVNPGLAPDYLRQDYSRITPNEYLTGSAPLSRVEYRIEARRPDRSCKARLEMKQDEPCLVLHRRTFSNGVVASVANLYHPAGRYQFSGYF</sequence>
<dbReference type="InterPro" id="IPR036390">
    <property type="entry name" value="WH_DNA-bd_sf"/>
</dbReference>
<dbReference type="EMBL" id="CP041730">
    <property type="protein sequence ID" value="QDQ26317.1"/>
    <property type="molecule type" value="Genomic_DNA"/>
</dbReference>
<dbReference type="SUPFAM" id="SSF64288">
    <property type="entry name" value="Chorismate lyase-like"/>
    <property type="match status" value="1"/>
</dbReference>
<evidence type="ECO:0000256" key="3">
    <source>
        <dbReference type="ARBA" id="ARBA00023163"/>
    </source>
</evidence>
<feature type="domain" description="HTH gntR-type" evidence="5">
    <location>
        <begin position="4"/>
        <end position="72"/>
    </location>
</feature>
<keyword evidence="3" id="KW-0804">Transcription</keyword>
<dbReference type="NCBIfam" id="TIGR02018">
    <property type="entry name" value="his_ut_repres"/>
    <property type="match status" value="1"/>
</dbReference>
<evidence type="ECO:0000259" key="5">
    <source>
        <dbReference type="PROSITE" id="PS50949"/>
    </source>
</evidence>
<keyword evidence="1" id="KW-0805">Transcription regulation</keyword>
<dbReference type="KEGG" id="cari:FNU76_08055"/>
<dbReference type="SMART" id="SM00345">
    <property type="entry name" value="HTH_GNTR"/>
    <property type="match status" value="1"/>
</dbReference>
<dbReference type="Pfam" id="PF00392">
    <property type="entry name" value="GntR"/>
    <property type="match status" value="1"/>
</dbReference>
<dbReference type="InterPro" id="IPR028978">
    <property type="entry name" value="Chorismate_lyase_/UTRA_dom_sf"/>
</dbReference>
<dbReference type="GO" id="GO:0003700">
    <property type="term" value="F:DNA-binding transcription factor activity"/>
    <property type="evidence" value="ECO:0007669"/>
    <property type="project" value="UniProtKB-UniRule"/>
</dbReference>
<dbReference type="InterPro" id="IPR050679">
    <property type="entry name" value="Bact_HTH_transcr_reg"/>
</dbReference>
<dbReference type="SUPFAM" id="SSF46785">
    <property type="entry name" value="Winged helix' DNA-binding domain"/>
    <property type="match status" value="1"/>
</dbReference>
<reference evidence="7" key="1">
    <citation type="submission" date="2019-07" db="EMBL/GenBank/DDBJ databases">
        <title>Chitinimonas sp. nov., isolated from Ny-Alesund, arctica soil.</title>
        <authorList>
            <person name="Xu Q."/>
            <person name="Peng F."/>
        </authorList>
    </citation>
    <scope>NUCLEOTIDE SEQUENCE [LARGE SCALE GENOMIC DNA]</scope>
    <source>
        <strain evidence="7">R3-44</strain>
    </source>
</reference>
<dbReference type="Proteomes" id="UP000317550">
    <property type="component" value="Chromosome"/>
</dbReference>
<accession>A0A516SDT4</accession>
<dbReference type="AlphaFoldDB" id="A0A516SDT4"/>
<dbReference type="GO" id="GO:0006547">
    <property type="term" value="P:L-histidine metabolic process"/>
    <property type="evidence" value="ECO:0007669"/>
    <property type="project" value="UniProtKB-UniRule"/>
</dbReference>
<dbReference type="Gene3D" id="3.40.1410.10">
    <property type="entry name" value="Chorismate lyase-like"/>
    <property type="match status" value="1"/>
</dbReference>
<evidence type="ECO:0000313" key="7">
    <source>
        <dbReference type="Proteomes" id="UP000317550"/>
    </source>
</evidence>
<dbReference type="RefSeq" id="WP_144277716.1">
    <property type="nucleotide sequence ID" value="NZ_CP041730.1"/>
</dbReference>
<dbReference type="InterPro" id="IPR010248">
    <property type="entry name" value="His_ut_repres"/>
</dbReference>
<name>A0A516SDT4_9NEIS</name>
<dbReference type="InterPro" id="IPR000524">
    <property type="entry name" value="Tscrpt_reg_HTH_GntR"/>
</dbReference>
<dbReference type="InterPro" id="IPR036388">
    <property type="entry name" value="WH-like_DNA-bd_sf"/>
</dbReference>
<evidence type="ECO:0000256" key="2">
    <source>
        <dbReference type="ARBA" id="ARBA00023125"/>
    </source>
</evidence>
<dbReference type="PANTHER" id="PTHR44846:SF16">
    <property type="entry name" value="TRANSCRIPTIONAL REGULATOR PHNF-RELATED"/>
    <property type="match status" value="1"/>
</dbReference>
<dbReference type="FunFam" id="1.10.10.10:FF:000079">
    <property type="entry name" value="GntR family transcriptional regulator"/>
    <property type="match status" value="1"/>
</dbReference>
<dbReference type="SMART" id="SM00866">
    <property type="entry name" value="UTRA"/>
    <property type="match status" value="1"/>
</dbReference>
<dbReference type="Pfam" id="PF07702">
    <property type="entry name" value="UTRA"/>
    <property type="match status" value="1"/>
</dbReference>
<dbReference type="CDD" id="cd07377">
    <property type="entry name" value="WHTH_GntR"/>
    <property type="match status" value="1"/>
</dbReference>
<gene>
    <name evidence="6" type="primary">hutC</name>
    <name evidence="6" type="ORF">FNU76_08055</name>
</gene>
<proteinExistence type="predicted"/>
<dbReference type="OrthoDB" id="7363114at2"/>
<dbReference type="Gene3D" id="1.10.10.10">
    <property type="entry name" value="Winged helix-like DNA-binding domain superfamily/Winged helix DNA-binding domain"/>
    <property type="match status" value="1"/>
</dbReference>
<protein>
    <recommendedName>
        <fullName evidence="4">Histidine utilization repressor</fullName>
    </recommendedName>
</protein>
<dbReference type="GO" id="GO:0003677">
    <property type="term" value="F:DNA binding"/>
    <property type="evidence" value="ECO:0007669"/>
    <property type="project" value="UniProtKB-UniRule"/>
</dbReference>
<dbReference type="GO" id="GO:0045892">
    <property type="term" value="P:negative regulation of DNA-templated transcription"/>
    <property type="evidence" value="ECO:0007669"/>
    <property type="project" value="UniProtKB-UniRule"/>
</dbReference>